<accession>A0A6M5Z480</accession>
<dbReference type="EMBL" id="CP053452">
    <property type="protein sequence ID" value="QJX01059.1"/>
    <property type="molecule type" value="Genomic_DNA"/>
</dbReference>
<reference evidence="2" key="1">
    <citation type="submission" date="2020-05" db="EMBL/GenBank/DDBJ databases">
        <title>Frigoriglobus tundricola gen. nov., sp. nov., a psychrotolerant cellulolytic planctomycete of the family Gemmataceae with two divergent copies of 16S rRNA gene.</title>
        <authorList>
            <person name="Kulichevskaya I.S."/>
            <person name="Ivanova A.A."/>
            <person name="Naumoff D.G."/>
            <person name="Beletsky A.V."/>
            <person name="Rijpstra W.I.C."/>
            <person name="Sinninghe Damste J.S."/>
            <person name="Mardanov A.V."/>
            <person name="Ravin N.V."/>
            <person name="Dedysh S.N."/>
        </authorList>
    </citation>
    <scope>NUCLEOTIDE SEQUENCE [LARGE SCALE GENOMIC DNA]</scope>
    <source>
        <strain evidence="2">PL17</strain>
    </source>
</reference>
<evidence type="ECO:0000313" key="2">
    <source>
        <dbReference type="Proteomes" id="UP000503447"/>
    </source>
</evidence>
<organism evidence="1 2">
    <name type="scientific">Frigoriglobus tundricola</name>
    <dbReference type="NCBI Taxonomy" id="2774151"/>
    <lineage>
        <taxon>Bacteria</taxon>
        <taxon>Pseudomonadati</taxon>
        <taxon>Planctomycetota</taxon>
        <taxon>Planctomycetia</taxon>
        <taxon>Gemmatales</taxon>
        <taxon>Gemmataceae</taxon>
        <taxon>Frigoriglobus</taxon>
    </lineage>
</organism>
<protein>
    <recommendedName>
        <fullName evidence="3">Histidine kinase/HSP90-like ATPase domain-containing protein</fullName>
    </recommendedName>
</protein>
<dbReference type="KEGG" id="ftj:FTUN_8698"/>
<proteinExistence type="predicted"/>
<name>A0A6M5Z480_9BACT</name>
<dbReference type="RefSeq" id="WP_171475686.1">
    <property type="nucleotide sequence ID" value="NZ_CP053452.2"/>
</dbReference>
<keyword evidence="2" id="KW-1185">Reference proteome</keyword>
<sequence>MNTTAPPESLLTVAVVEGLHSAALRRQLDLVTATVTGLTDTTLPGLVEYLCLRHSTTGNLQLPCLPPPVSTSLLGRALSQVTCPFGLRSSGWTPTNSSVNPREAEFFVLNTEAEYEGHDYRLFETRWARAAEAIGLRATQSSMQLAMTAMTENVLLHAESPVGLLVGYQMLETAVLFTVADLGRGVLGSLRTNPDYQTLQHPRDALRLALQEGVSRLGTGNGFGFRNLFRALASQNGTLRFRTGNVCITMDGQNFEADLGEETFPELMTGFQVTMCCRKSTHPDTAAPLL</sequence>
<evidence type="ECO:0000313" key="1">
    <source>
        <dbReference type="EMBL" id="QJX01059.1"/>
    </source>
</evidence>
<dbReference type="AlphaFoldDB" id="A0A6M5Z480"/>
<gene>
    <name evidence="1" type="ORF">FTUN_8698</name>
</gene>
<evidence type="ECO:0008006" key="3">
    <source>
        <dbReference type="Google" id="ProtNLM"/>
    </source>
</evidence>
<dbReference type="Proteomes" id="UP000503447">
    <property type="component" value="Chromosome"/>
</dbReference>